<proteinExistence type="predicted"/>
<organism evidence="2 3">
    <name type="scientific">Winmispira thermophila (strain ATCC 700085 / DSM 6578 / Z-1203)</name>
    <name type="common">Spirochaeta thermophila</name>
    <dbReference type="NCBI Taxonomy" id="869211"/>
    <lineage>
        <taxon>Bacteria</taxon>
        <taxon>Pseudomonadati</taxon>
        <taxon>Spirochaetota</taxon>
        <taxon>Spirochaetia</taxon>
        <taxon>Winmispirales</taxon>
        <taxon>Winmispiraceae</taxon>
        <taxon>Winmispira</taxon>
    </lineage>
</organism>
<dbReference type="InterPro" id="IPR051200">
    <property type="entry name" value="Host-pathogen_enzymatic-act"/>
</dbReference>
<feature type="chain" id="PRO_5003399852" description="PEGA domain-containing protein" evidence="1">
    <location>
        <begin position="22"/>
        <end position="409"/>
    </location>
</feature>
<dbReference type="Proteomes" id="UP000007254">
    <property type="component" value="Chromosome"/>
</dbReference>
<feature type="signal peptide" evidence="1">
    <location>
        <begin position="1"/>
        <end position="21"/>
    </location>
</feature>
<dbReference type="InterPro" id="IPR015943">
    <property type="entry name" value="WD40/YVTN_repeat-like_dom_sf"/>
</dbReference>
<dbReference type="EMBL" id="CP002903">
    <property type="protein sequence ID" value="AEJ60599.1"/>
    <property type="molecule type" value="Genomic_DNA"/>
</dbReference>
<dbReference type="SUPFAM" id="SSF50974">
    <property type="entry name" value="Nitrous oxide reductase, N-terminal domain"/>
    <property type="match status" value="2"/>
</dbReference>
<keyword evidence="3" id="KW-1185">Reference proteome</keyword>
<dbReference type="HOGENOM" id="CLU_049724_0_0_12"/>
<dbReference type="InterPro" id="IPR011045">
    <property type="entry name" value="N2O_reductase_N"/>
</dbReference>
<dbReference type="PANTHER" id="PTHR47197:SF3">
    <property type="entry name" value="DIHYDRO-HEME D1 DEHYDROGENASE"/>
    <property type="match status" value="1"/>
</dbReference>
<gene>
    <name evidence="2" type="ordered locus">Spith_0313</name>
</gene>
<keyword evidence="1" id="KW-0732">Signal</keyword>
<evidence type="ECO:0000313" key="2">
    <source>
        <dbReference type="EMBL" id="AEJ60599.1"/>
    </source>
</evidence>
<dbReference type="KEGG" id="stq:Spith_0313"/>
<dbReference type="RefSeq" id="WP_014623999.1">
    <property type="nucleotide sequence ID" value="NC_017583.1"/>
</dbReference>
<evidence type="ECO:0000256" key="1">
    <source>
        <dbReference type="SAM" id="SignalP"/>
    </source>
</evidence>
<dbReference type="STRING" id="869211.Spith_0313"/>
<dbReference type="Gene3D" id="2.130.10.10">
    <property type="entry name" value="YVTN repeat-like/Quinoprotein amine dehydrogenase"/>
    <property type="match status" value="1"/>
</dbReference>
<evidence type="ECO:0000313" key="3">
    <source>
        <dbReference type="Proteomes" id="UP000007254"/>
    </source>
</evidence>
<dbReference type="PANTHER" id="PTHR47197">
    <property type="entry name" value="PROTEIN NIRF"/>
    <property type="match status" value="1"/>
</dbReference>
<evidence type="ECO:0008006" key="4">
    <source>
        <dbReference type="Google" id="ProtNLM"/>
    </source>
</evidence>
<dbReference type="OrthoDB" id="9772811at2"/>
<dbReference type="Pfam" id="PF10282">
    <property type="entry name" value="Lactonase"/>
    <property type="match status" value="1"/>
</dbReference>
<protein>
    <recommendedName>
        <fullName evidence="4">PEGA domain-containing protein</fullName>
    </recommendedName>
</protein>
<dbReference type="AlphaFoldDB" id="G0GDW7"/>
<accession>G0GDW7</accession>
<reference evidence="2 3" key="1">
    <citation type="submission" date="2011-06" db="EMBL/GenBank/DDBJ databases">
        <title>The complete genome of Spirochaeta thermophila DSM 6578.</title>
        <authorList>
            <consortium name="US DOE Joint Genome Institute (JGI-PGF)"/>
            <person name="Lucas S."/>
            <person name="Lapidus A."/>
            <person name="Bruce D."/>
            <person name="Goodwin L."/>
            <person name="Pitluck S."/>
            <person name="Peters L."/>
            <person name="Kyrpides N."/>
            <person name="Mavromatis K."/>
            <person name="Ivanova N."/>
            <person name="Mikailova N."/>
            <person name="Pagani I."/>
            <person name="Chertkov O."/>
            <person name="Detter J.C."/>
            <person name="Tapia R."/>
            <person name="Han C."/>
            <person name="Land M."/>
            <person name="Hauser L."/>
            <person name="Markowitz V."/>
            <person name="Cheng J.-F."/>
            <person name="Hugenholtz P."/>
            <person name="Woyke T."/>
            <person name="Wu D."/>
            <person name="Spring S."/>
            <person name="Merkhoffer B."/>
            <person name="Schneider S."/>
            <person name="Klenk H.-P."/>
            <person name="Eisen J.A."/>
        </authorList>
    </citation>
    <scope>NUCLEOTIDE SEQUENCE [LARGE SCALE GENOMIC DNA]</scope>
    <source>
        <strain evidence="3">ATCC 700085 / DSM 6578 / Z-1203</strain>
    </source>
</reference>
<sequence length="409" mass="46012">MRFVKALLLMLVCLSSLSALTLSLKVFPQDALLLEDGRPLTPTGRKDTVAYYWLPAGDHLLELWAPGYLSKFLHLSLSKSVFIEEKLERKDSRLRLVGEFPTGCQPKGISFSPDGRFFYVTLLDGEGVEIFSADPPAYVGRASPPPYFAGQRGFVEGYILHGILWVSQMTTNRVHAFSLDGSYLFTSDRVGVWPKVIAGTHRGDLLFVSNWESNDIAFLDPLSGRVVGRVPVSATPRGLAVTPDDRFLYVCNYDTGVLEKIDIPHQRVVKVIDWEFGAKRHAVMDRQGRFLYLSDMYLGTITKFDLGSEAPVNERYIGPKLNTIALSPDDRYLFVSSRGHNNPETYLKKGPDHGKVFVLDTRTLEVVDWVWGRNQPTGLAVSPDGRYLVFSDFLDHNIEVYDISRLRAE</sequence>
<name>G0GDW7_WINT7</name>
<dbReference type="InterPro" id="IPR019405">
    <property type="entry name" value="Lactonase_7-beta_prop"/>
</dbReference>